<dbReference type="EMBL" id="JAWIIV010000006">
    <property type="protein sequence ID" value="MEC4719431.1"/>
    <property type="molecule type" value="Genomic_DNA"/>
</dbReference>
<evidence type="ECO:0000256" key="1">
    <source>
        <dbReference type="ARBA" id="ARBA00010645"/>
    </source>
</evidence>
<comment type="similarity">
    <text evidence="1 2">Belongs to the UPF0125 (RnfH) family.</text>
</comment>
<protein>
    <recommendedName>
        <fullName evidence="2">UPF0125 protein RY831_09735</fullName>
    </recommendedName>
</protein>
<evidence type="ECO:0000313" key="4">
    <source>
        <dbReference type="EMBL" id="MEC4719431.1"/>
    </source>
</evidence>
<name>A0ABU6J708_9BURK</name>
<feature type="compositionally biased region" description="Polar residues" evidence="3">
    <location>
        <begin position="95"/>
        <end position="108"/>
    </location>
</feature>
<organism evidence="4 5">
    <name type="scientific">Noviherbaspirillum album</name>
    <dbReference type="NCBI Taxonomy" id="3080276"/>
    <lineage>
        <taxon>Bacteria</taxon>
        <taxon>Pseudomonadati</taxon>
        <taxon>Pseudomonadota</taxon>
        <taxon>Betaproteobacteria</taxon>
        <taxon>Burkholderiales</taxon>
        <taxon>Oxalobacteraceae</taxon>
        <taxon>Noviherbaspirillum</taxon>
    </lineage>
</organism>
<sequence>MAEIGVEVCHALPDRQLRRALRMREGSTLGQAIEQSGLLQEVPGIDLGSARVGIYGKLKSLDTILRDRDRIEIYRPLIADPKEARRRRAGRSVKSADTSNPAKSTQLD</sequence>
<keyword evidence="5" id="KW-1185">Reference proteome</keyword>
<comment type="caution">
    <text evidence="4">The sequence shown here is derived from an EMBL/GenBank/DDBJ whole genome shotgun (WGS) entry which is preliminary data.</text>
</comment>
<gene>
    <name evidence="4" type="ORF">RY831_09735</name>
</gene>
<dbReference type="InterPro" id="IPR016155">
    <property type="entry name" value="Mopterin_synth/thiamin_S_b"/>
</dbReference>
<dbReference type="NCBIfam" id="NF002490">
    <property type="entry name" value="PRK01777.1"/>
    <property type="match status" value="1"/>
</dbReference>
<dbReference type="Gene3D" id="3.10.20.280">
    <property type="entry name" value="RnfH-like"/>
    <property type="match status" value="1"/>
</dbReference>
<dbReference type="Pfam" id="PF03658">
    <property type="entry name" value="Ub-RnfH"/>
    <property type="match status" value="1"/>
</dbReference>
<dbReference type="RefSeq" id="WP_326506146.1">
    <property type="nucleotide sequence ID" value="NZ_JAWIIV010000006.1"/>
</dbReference>
<accession>A0ABU6J708</accession>
<evidence type="ECO:0000256" key="3">
    <source>
        <dbReference type="SAM" id="MobiDB-lite"/>
    </source>
</evidence>
<reference evidence="4 5" key="1">
    <citation type="submission" date="2023-10" db="EMBL/GenBank/DDBJ databases">
        <title>Noviherbaspirillum sp. CPCC 100848 genome assembly.</title>
        <authorList>
            <person name="Li X.Y."/>
            <person name="Fang X.M."/>
        </authorList>
    </citation>
    <scope>NUCLEOTIDE SEQUENCE [LARGE SCALE GENOMIC DNA]</scope>
    <source>
        <strain evidence="4 5">CPCC 100848</strain>
    </source>
</reference>
<evidence type="ECO:0000256" key="2">
    <source>
        <dbReference type="HAMAP-Rule" id="MF_00460"/>
    </source>
</evidence>
<evidence type="ECO:0000313" key="5">
    <source>
        <dbReference type="Proteomes" id="UP001352263"/>
    </source>
</evidence>
<dbReference type="SUPFAM" id="SSF54285">
    <property type="entry name" value="MoaD/ThiS"/>
    <property type="match status" value="1"/>
</dbReference>
<dbReference type="PANTHER" id="PTHR37483">
    <property type="entry name" value="UPF0125 PROTEIN RATB"/>
    <property type="match status" value="1"/>
</dbReference>
<feature type="region of interest" description="Disordered" evidence="3">
    <location>
        <begin position="84"/>
        <end position="108"/>
    </location>
</feature>
<dbReference type="InterPro" id="IPR005346">
    <property type="entry name" value="RnfH"/>
</dbReference>
<dbReference type="InterPro" id="IPR037021">
    <property type="entry name" value="RnfH_sf"/>
</dbReference>
<proteinExistence type="inferred from homology"/>
<dbReference type="HAMAP" id="MF_00460">
    <property type="entry name" value="UPF0125_RnfH"/>
    <property type="match status" value="1"/>
</dbReference>
<dbReference type="PANTHER" id="PTHR37483:SF1">
    <property type="entry name" value="UPF0125 PROTEIN RATB"/>
    <property type="match status" value="1"/>
</dbReference>
<dbReference type="Proteomes" id="UP001352263">
    <property type="component" value="Unassembled WGS sequence"/>
</dbReference>